<dbReference type="OrthoDB" id="4739604at2"/>
<dbReference type="CDD" id="cd09022">
    <property type="entry name" value="Aldose_epim_Ec_YihR"/>
    <property type="match status" value="1"/>
</dbReference>
<name>A0A542EDR9_9MICO</name>
<dbReference type="InterPro" id="IPR011013">
    <property type="entry name" value="Gal_mutarotase_sf_dom"/>
</dbReference>
<organism evidence="1 2">
    <name type="scientific">Yimella lutea</name>
    <dbReference type="NCBI Taxonomy" id="587872"/>
    <lineage>
        <taxon>Bacteria</taxon>
        <taxon>Bacillati</taxon>
        <taxon>Actinomycetota</taxon>
        <taxon>Actinomycetes</taxon>
        <taxon>Micrococcales</taxon>
        <taxon>Dermacoccaceae</taxon>
        <taxon>Yimella</taxon>
    </lineage>
</organism>
<dbReference type="GO" id="GO:0006006">
    <property type="term" value="P:glucose metabolic process"/>
    <property type="evidence" value="ECO:0007669"/>
    <property type="project" value="TreeGrafter"/>
</dbReference>
<accession>A0A542EDR9</accession>
<dbReference type="Gene3D" id="2.70.98.10">
    <property type="match status" value="1"/>
</dbReference>
<keyword evidence="2" id="KW-1185">Reference proteome</keyword>
<dbReference type="AlphaFoldDB" id="A0A542EDR9"/>
<protein>
    <submittedName>
        <fullName evidence="1">Aldose 1-epimerase</fullName>
    </submittedName>
</protein>
<dbReference type="InterPro" id="IPR008183">
    <property type="entry name" value="Aldose_1/G6P_1-epimerase"/>
</dbReference>
<dbReference type="InterPro" id="IPR037480">
    <property type="entry name" value="YihR-like"/>
</dbReference>
<dbReference type="GO" id="GO:0030246">
    <property type="term" value="F:carbohydrate binding"/>
    <property type="evidence" value="ECO:0007669"/>
    <property type="project" value="InterPro"/>
</dbReference>
<evidence type="ECO:0000313" key="2">
    <source>
        <dbReference type="Proteomes" id="UP000320806"/>
    </source>
</evidence>
<gene>
    <name evidence="1" type="ORF">FB459_0887</name>
</gene>
<reference evidence="1 2" key="1">
    <citation type="submission" date="2019-06" db="EMBL/GenBank/DDBJ databases">
        <title>Sequencing the genomes of 1000 actinobacteria strains.</title>
        <authorList>
            <person name="Klenk H.-P."/>
        </authorList>
    </citation>
    <scope>NUCLEOTIDE SEQUENCE [LARGE SCALE GENOMIC DNA]</scope>
    <source>
        <strain evidence="1 2">DSM 19828</strain>
    </source>
</reference>
<dbReference type="InterPro" id="IPR014718">
    <property type="entry name" value="GH-type_carb-bd"/>
</dbReference>
<comment type="caution">
    <text evidence="1">The sequence shown here is derived from an EMBL/GenBank/DDBJ whole genome shotgun (WGS) entry which is preliminary data.</text>
</comment>
<sequence length="303" mass="32675">MSDRAPSGQQWTLKAHDQELVVVQAGGGIREYRSGGRPLLHGYPVDAKADAGRGQHLMPWPNRIRDGKYTYAGKEQQLALSEPARSNASHGLTRWATWHLVEQSDDRVVVGYSLLPQQGWDGMLELTVTYSIGEDGLTVTPAATNAGRAAVPFGYGAHPYLTAGEDTVDQLILELPAGTVIDVDDRLIPTGTAPVPAELDFSTARPIADTQLDHAYTDLRAEDGHWRITVRTDEHATTLWADADAFGYAQAFTGDSLPDGNARRTGVAVEPMTCPANAFNTGEGLIELQPGQTWSASWGVTGE</sequence>
<dbReference type="PANTHER" id="PTHR10091">
    <property type="entry name" value="ALDOSE-1-EPIMERASE"/>
    <property type="match status" value="1"/>
</dbReference>
<dbReference type="Proteomes" id="UP000320806">
    <property type="component" value="Unassembled WGS sequence"/>
</dbReference>
<dbReference type="GO" id="GO:0004034">
    <property type="term" value="F:aldose 1-epimerase activity"/>
    <property type="evidence" value="ECO:0007669"/>
    <property type="project" value="TreeGrafter"/>
</dbReference>
<dbReference type="Pfam" id="PF01263">
    <property type="entry name" value="Aldose_epim"/>
    <property type="match status" value="1"/>
</dbReference>
<dbReference type="SUPFAM" id="SSF74650">
    <property type="entry name" value="Galactose mutarotase-like"/>
    <property type="match status" value="1"/>
</dbReference>
<proteinExistence type="predicted"/>
<dbReference type="GO" id="GO:0033499">
    <property type="term" value="P:galactose catabolic process via UDP-galactose, Leloir pathway"/>
    <property type="evidence" value="ECO:0007669"/>
    <property type="project" value="TreeGrafter"/>
</dbReference>
<dbReference type="PANTHER" id="PTHR10091:SF0">
    <property type="entry name" value="GALACTOSE MUTAROTASE"/>
    <property type="match status" value="1"/>
</dbReference>
<dbReference type="RefSeq" id="WP_141927575.1">
    <property type="nucleotide sequence ID" value="NZ_BAABCI010000015.1"/>
</dbReference>
<evidence type="ECO:0000313" key="1">
    <source>
        <dbReference type="EMBL" id="TQJ13469.1"/>
    </source>
</evidence>
<dbReference type="EMBL" id="VFMO01000001">
    <property type="protein sequence ID" value="TQJ13469.1"/>
    <property type="molecule type" value="Genomic_DNA"/>
</dbReference>